<proteinExistence type="predicted"/>
<name>A0ABU3ZLS4_9GAMM</name>
<comment type="caution">
    <text evidence="1">The sequence shown here is derived from an EMBL/GenBank/DDBJ whole genome shotgun (WGS) entry which is preliminary data.</text>
</comment>
<sequence length="318" mass="36430">MNRIFFRLNEVKDLVSISYGDFLSLIDYGELTLCAWLEGQKFGLVSKNNALLGVFDYSGTVSLTKRQSKTLLCEGKTIRLEQFLIQEPERIKAIIDCREWFADLPNHTFSKLSYSGDVPNGPFVACGPVGLVADQRASLNYVKNKQQQALVDGEKVDLLDDWMSLLVDAPVKQLGIKPIEIKPEQLRFDIRKLAEQFGPECLKQPERFGFAKQIESQTVMPSNRTSTPIEPNVETNPIKVIMGALLDEYPTARSDKLWNLLRQDFKQTVRCYDIEQVIDEMTQDQIIWFGRGRDAENVMSYKTFQNQLSAVRKQRFKT</sequence>
<organism evidence="1 2">
    <name type="scientific">Photobacterium rosenbergii</name>
    <dbReference type="NCBI Taxonomy" id="294936"/>
    <lineage>
        <taxon>Bacteria</taxon>
        <taxon>Pseudomonadati</taxon>
        <taxon>Pseudomonadota</taxon>
        <taxon>Gammaproteobacteria</taxon>
        <taxon>Vibrionales</taxon>
        <taxon>Vibrionaceae</taxon>
        <taxon>Photobacterium</taxon>
    </lineage>
</organism>
<gene>
    <name evidence="1" type="ORF">R2X38_18790</name>
</gene>
<accession>A0ABU3ZLS4</accession>
<evidence type="ECO:0000313" key="1">
    <source>
        <dbReference type="EMBL" id="MDV5171047.1"/>
    </source>
</evidence>
<dbReference type="EMBL" id="JAWJZI010000009">
    <property type="protein sequence ID" value="MDV5171047.1"/>
    <property type="molecule type" value="Genomic_DNA"/>
</dbReference>
<dbReference type="RefSeq" id="WP_317523869.1">
    <property type="nucleotide sequence ID" value="NZ_JAWJZI010000009.1"/>
</dbReference>
<reference evidence="1 2" key="1">
    <citation type="submission" date="2023-10" db="EMBL/GenBank/DDBJ databases">
        <title>Marine bacteria isolated from horseshoe crab.</title>
        <authorList>
            <person name="Cheng T.H."/>
        </authorList>
    </citation>
    <scope>NUCLEOTIDE SEQUENCE [LARGE SCALE GENOMIC DNA]</scope>
    <source>
        <strain evidence="1 2">HSC6</strain>
    </source>
</reference>
<evidence type="ECO:0000313" key="2">
    <source>
        <dbReference type="Proteomes" id="UP001186452"/>
    </source>
</evidence>
<keyword evidence="2" id="KW-1185">Reference proteome</keyword>
<dbReference type="Proteomes" id="UP001186452">
    <property type="component" value="Unassembled WGS sequence"/>
</dbReference>
<protein>
    <submittedName>
        <fullName evidence="1">Uncharacterized protein</fullName>
    </submittedName>
</protein>